<protein>
    <submittedName>
        <fullName evidence="3">Uncharacterized protein LOC111099466</fullName>
    </submittedName>
</protein>
<evidence type="ECO:0000313" key="3">
    <source>
        <dbReference type="RefSeq" id="XP_022286463.1"/>
    </source>
</evidence>
<sequence length="176" mass="19662">MESVHDNYQVAKAINDSCSVSRKVYKNVERCPVTKNELMISAQKMNCSSFARQCGEPERLMYHCVINPSGGLVEVCAYTQSILYGRCTEYSISGNLIQGNDRIPCNQCPTYYPSNHAYKYPECYRLQETTETTQQVTSSTTLQKNNATGDTSGQHEPNSIVMAIFAALAICVIIFE</sequence>
<dbReference type="KEGG" id="cvn:111099466"/>
<feature type="compositionally biased region" description="Low complexity" evidence="1">
    <location>
        <begin position="134"/>
        <end position="143"/>
    </location>
</feature>
<dbReference type="RefSeq" id="XP_022286463.1">
    <property type="nucleotide sequence ID" value="XM_022430755.1"/>
</dbReference>
<evidence type="ECO:0000313" key="2">
    <source>
        <dbReference type="Proteomes" id="UP000694844"/>
    </source>
</evidence>
<name>A0A8B8A732_CRAVI</name>
<organism evidence="2 3">
    <name type="scientific">Crassostrea virginica</name>
    <name type="common">Eastern oyster</name>
    <dbReference type="NCBI Taxonomy" id="6565"/>
    <lineage>
        <taxon>Eukaryota</taxon>
        <taxon>Metazoa</taxon>
        <taxon>Spiralia</taxon>
        <taxon>Lophotrochozoa</taxon>
        <taxon>Mollusca</taxon>
        <taxon>Bivalvia</taxon>
        <taxon>Autobranchia</taxon>
        <taxon>Pteriomorphia</taxon>
        <taxon>Ostreida</taxon>
        <taxon>Ostreoidea</taxon>
        <taxon>Ostreidae</taxon>
        <taxon>Crassostrea</taxon>
    </lineage>
</organism>
<reference evidence="3" key="1">
    <citation type="submission" date="2025-08" db="UniProtKB">
        <authorList>
            <consortium name="RefSeq"/>
        </authorList>
    </citation>
    <scope>IDENTIFICATION</scope>
    <source>
        <tissue evidence="3">Whole sample</tissue>
    </source>
</reference>
<feature type="compositionally biased region" description="Polar residues" evidence="1">
    <location>
        <begin position="144"/>
        <end position="154"/>
    </location>
</feature>
<dbReference type="Proteomes" id="UP000694844">
    <property type="component" value="Chromosome 6"/>
</dbReference>
<dbReference type="AlphaFoldDB" id="A0A8B8A732"/>
<evidence type="ECO:0000256" key="1">
    <source>
        <dbReference type="SAM" id="MobiDB-lite"/>
    </source>
</evidence>
<dbReference type="GeneID" id="111099466"/>
<proteinExistence type="predicted"/>
<feature type="region of interest" description="Disordered" evidence="1">
    <location>
        <begin position="134"/>
        <end position="154"/>
    </location>
</feature>
<gene>
    <name evidence="3" type="primary">LOC111099466</name>
</gene>
<keyword evidence="2" id="KW-1185">Reference proteome</keyword>
<accession>A0A8B8A732</accession>